<dbReference type="PANTHER" id="PTHR15629">
    <property type="entry name" value="SH3YL1 PROTEIN"/>
    <property type="match status" value="1"/>
</dbReference>
<dbReference type="InterPro" id="IPR051702">
    <property type="entry name" value="SH3_domain_YSC84-like"/>
</dbReference>
<sequence length="272" mass="28604">MVSFNPQNMFNNIKEQTAKAVQGASEFGQRANTQINSFAEKTADRAVEGASTTNSPVLGTLSEECIKASRTLEKFIDKEEMENGFDNIIPVKVLQQAKGLAIFTVLKAGFLWSGRAGSGIVIARLPDRRWSAPTAIATGGVGFGAQIGADLTDFVLVLNSDEAVHAFSKGGNVTLGGSLAVSAGPIGAGNEASITGEIGSKPAPLFSYSKSKGLFAGVSIEGTALIELSKSNASFYGKPVKAEQILKGEVEPPVEGKVLYDTLKKAEERDPY</sequence>
<dbReference type="PANTHER" id="PTHR15629:SF7">
    <property type="entry name" value="YSC84 ACTIN-BINDING DOMAIN-CONTAINING PROTEIN"/>
    <property type="match status" value="1"/>
</dbReference>
<feature type="domain" description="Ysc84 actin-binding" evidence="1">
    <location>
        <begin position="140"/>
        <end position="266"/>
    </location>
</feature>
<gene>
    <name evidence="2" type="ORF">J3Q64DRAFT_1731651</name>
</gene>
<dbReference type="CDD" id="cd11525">
    <property type="entry name" value="SYLF_SH3YL1_like"/>
    <property type="match status" value="1"/>
</dbReference>
<evidence type="ECO:0000313" key="2">
    <source>
        <dbReference type="EMBL" id="KAL0088791.1"/>
    </source>
</evidence>
<protein>
    <recommendedName>
        <fullName evidence="1">Ysc84 actin-binding domain-containing protein</fullName>
    </recommendedName>
</protein>
<dbReference type="Pfam" id="PF04366">
    <property type="entry name" value="Ysc84"/>
    <property type="match status" value="1"/>
</dbReference>
<keyword evidence="3" id="KW-1185">Reference proteome</keyword>
<dbReference type="Proteomes" id="UP001448207">
    <property type="component" value="Unassembled WGS sequence"/>
</dbReference>
<dbReference type="EMBL" id="JBCLYO010000005">
    <property type="protein sequence ID" value="KAL0088791.1"/>
    <property type="molecule type" value="Genomic_DNA"/>
</dbReference>
<reference evidence="2 3" key="1">
    <citation type="submission" date="2024-04" db="EMBL/GenBank/DDBJ databases">
        <title>Symmetric and asymmetric DNA N6-adenine methylation regulates different biological responses in Mucorales.</title>
        <authorList>
            <consortium name="Lawrence Berkeley National Laboratory"/>
            <person name="Lax C."/>
            <person name="Mondo S.J."/>
            <person name="Osorio-Concepcion M."/>
            <person name="Muszewska A."/>
            <person name="Corrochano-Luque M."/>
            <person name="Gutierrez G."/>
            <person name="Riley R."/>
            <person name="Lipzen A."/>
            <person name="Guo J."/>
            <person name="Hundley H."/>
            <person name="Amirebrahimi M."/>
            <person name="Ng V."/>
            <person name="Lorenzo-Gutierrez D."/>
            <person name="Binder U."/>
            <person name="Yang J."/>
            <person name="Song Y."/>
            <person name="Canovas D."/>
            <person name="Navarro E."/>
            <person name="Freitag M."/>
            <person name="Gabaldon T."/>
            <person name="Grigoriev I.V."/>
            <person name="Corrochano L.M."/>
            <person name="Nicolas F.E."/>
            <person name="Garre V."/>
        </authorList>
    </citation>
    <scope>NUCLEOTIDE SEQUENCE [LARGE SCALE GENOMIC DNA]</scope>
    <source>
        <strain evidence="2 3">L51</strain>
    </source>
</reference>
<proteinExistence type="predicted"/>
<accession>A0ABR3B2Z9</accession>
<dbReference type="InterPro" id="IPR033643">
    <property type="entry name" value="SYLF_SH3YL1-like"/>
</dbReference>
<evidence type="ECO:0000259" key="1">
    <source>
        <dbReference type="Pfam" id="PF04366"/>
    </source>
</evidence>
<evidence type="ECO:0000313" key="3">
    <source>
        <dbReference type="Proteomes" id="UP001448207"/>
    </source>
</evidence>
<name>A0ABR3B2Z9_PHYBL</name>
<organism evidence="2 3">
    <name type="scientific">Phycomyces blakesleeanus</name>
    <dbReference type="NCBI Taxonomy" id="4837"/>
    <lineage>
        <taxon>Eukaryota</taxon>
        <taxon>Fungi</taxon>
        <taxon>Fungi incertae sedis</taxon>
        <taxon>Mucoromycota</taxon>
        <taxon>Mucoromycotina</taxon>
        <taxon>Mucoromycetes</taxon>
        <taxon>Mucorales</taxon>
        <taxon>Phycomycetaceae</taxon>
        <taxon>Phycomyces</taxon>
    </lineage>
</organism>
<comment type="caution">
    <text evidence="2">The sequence shown here is derived from an EMBL/GenBank/DDBJ whole genome shotgun (WGS) entry which is preliminary data.</text>
</comment>
<dbReference type="InterPro" id="IPR007461">
    <property type="entry name" value="Ysc84_actin-binding"/>
</dbReference>